<keyword evidence="2" id="KW-1185">Reference proteome</keyword>
<dbReference type="EMBL" id="JABFDN010000007">
    <property type="protein sequence ID" value="NPU67528.1"/>
    <property type="molecule type" value="Genomic_DNA"/>
</dbReference>
<comment type="caution">
    <text evidence="1">The sequence shown here is derived from an EMBL/GenBank/DDBJ whole genome shotgun (WGS) entry which is preliminary data.</text>
</comment>
<gene>
    <name evidence="1" type="ORF">HL667_21170</name>
</gene>
<accession>A0ABX2CI29</accession>
<evidence type="ECO:0000313" key="1">
    <source>
        <dbReference type="EMBL" id="NPU67528.1"/>
    </source>
</evidence>
<evidence type="ECO:0000313" key="2">
    <source>
        <dbReference type="Proteomes" id="UP000886476"/>
    </source>
</evidence>
<dbReference type="RefSeq" id="WP_172112612.1">
    <property type="nucleotide sequence ID" value="NZ_JABFDN010000007.1"/>
</dbReference>
<sequence>MAAFNKFNCFVQDVAHALHDMLTGTSHVYRIYLTNTAPVATNTVYNTPADLTTANGYTAGGVSIGAITGGQTAGTFRFIGGSDPSWTAAGGSIGPFQYAVLYNATSATKPLIGWWDYGTSVTLTNGNTFTVDLDQVNGILTIT</sequence>
<organism evidence="1 2">
    <name type="scientific">Bradyrhizobium aeschynomenes</name>
    <dbReference type="NCBI Taxonomy" id="2734909"/>
    <lineage>
        <taxon>Bacteria</taxon>
        <taxon>Pseudomonadati</taxon>
        <taxon>Pseudomonadota</taxon>
        <taxon>Alphaproteobacteria</taxon>
        <taxon>Hyphomicrobiales</taxon>
        <taxon>Nitrobacteraceae</taxon>
        <taxon>Bradyrhizobium</taxon>
    </lineage>
</organism>
<dbReference type="Proteomes" id="UP000886476">
    <property type="component" value="Unassembled WGS sequence"/>
</dbReference>
<name>A0ABX2CI29_9BRAD</name>
<reference evidence="1" key="1">
    <citation type="submission" date="2020-05" db="EMBL/GenBank/DDBJ databases">
        <title>Nod-independent and nitrogen-fixing Bradyrhizobium aeschynomene sp. nov. isolated from nodules of Aeschynomene indica.</title>
        <authorList>
            <person name="Zhang Z."/>
        </authorList>
    </citation>
    <scope>NUCLEOTIDE SEQUENCE</scope>
    <source>
        <strain evidence="1">83012</strain>
    </source>
</reference>
<protein>
    <submittedName>
        <fullName evidence="1">Uncharacterized protein</fullName>
    </submittedName>
</protein>
<proteinExistence type="predicted"/>